<feature type="domain" description="Kazal-like" evidence="4">
    <location>
        <begin position="61"/>
        <end position="118"/>
    </location>
</feature>
<feature type="domain" description="Kazal-like" evidence="4">
    <location>
        <begin position="475"/>
        <end position="537"/>
    </location>
</feature>
<dbReference type="InterPro" id="IPR036058">
    <property type="entry name" value="Kazal_dom_sf"/>
</dbReference>
<reference evidence="6" key="1">
    <citation type="submission" date="2016-11" db="UniProtKB">
        <authorList>
            <consortium name="WormBaseParasite"/>
        </authorList>
    </citation>
    <scope>IDENTIFICATION</scope>
</reference>
<dbReference type="PANTHER" id="PTHR10913:SF45">
    <property type="entry name" value="FOLLISTATIN, ISOFORM A-RELATED"/>
    <property type="match status" value="1"/>
</dbReference>
<dbReference type="Pfam" id="PF00050">
    <property type="entry name" value="Kazal_1"/>
    <property type="match status" value="3"/>
</dbReference>
<evidence type="ECO:0000313" key="5">
    <source>
        <dbReference type="Proteomes" id="UP000095283"/>
    </source>
</evidence>
<name>A0A1I7XBY1_HETBA</name>
<dbReference type="PANTHER" id="PTHR10913">
    <property type="entry name" value="FOLLISTATIN-RELATED"/>
    <property type="match status" value="1"/>
</dbReference>
<dbReference type="AlphaFoldDB" id="A0A1I7XBY1"/>
<dbReference type="SMART" id="SM00280">
    <property type="entry name" value="KAZAL"/>
    <property type="match status" value="10"/>
</dbReference>
<proteinExistence type="predicted"/>
<dbReference type="CDD" id="cd00104">
    <property type="entry name" value="KAZAL_FS"/>
    <property type="match status" value="5"/>
</dbReference>
<dbReference type="Proteomes" id="UP000095283">
    <property type="component" value="Unplaced"/>
</dbReference>
<dbReference type="InterPro" id="IPR050653">
    <property type="entry name" value="Prot_Inhib_GrowthFact_Antg"/>
</dbReference>
<dbReference type="GO" id="GO:0030154">
    <property type="term" value="P:cell differentiation"/>
    <property type="evidence" value="ECO:0007669"/>
    <property type="project" value="TreeGrafter"/>
</dbReference>
<organism evidence="5 6">
    <name type="scientific">Heterorhabditis bacteriophora</name>
    <name type="common">Entomopathogenic nematode worm</name>
    <dbReference type="NCBI Taxonomy" id="37862"/>
    <lineage>
        <taxon>Eukaryota</taxon>
        <taxon>Metazoa</taxon>
        <taxon>Ecdysozoa</taxon>
        <taxon>Nematoda</taxon>
        <taxon>Chromadorea</taxon>
        <taxon>Rhabditida</taxon>
        <taxon>Rhabditina</taxon>
        <taxon>Rhabditomorpha</taxon>
        <taxon>Strongyloidea</taxon>
        <taxon>Heterorhabditidae</taxon>
        <taxon>Heterorhabditis</taxon>
    </lineage>
</organism>
<dbReference type="SUPFAM" id="SSF100895">
    <property type="entry name" value="Kazal-type serine protease inhibitors"/>
    <property type="match status" value="8"/>
</dbReference>
<evidence type="ECO:0000313" key="6">
    <source>
        <dbReference type="WBParaSite" id="Hba_15137"/>
    </source>
</evidence>
<dbReference type="InterPro" id="IPR002350">
    <property type="entry name" value="Kazal_dom"/>
</dbReference>
<feature type="domain" description="Kazal-like" evidence="4">
    <location>
        <begin position="221"/>
        <end position="277"/>
    </location>
</feature>
<dbReference type="PROSITE" id="PS51465">
    <property type="entry name" value="KAZAL_2"/>
    <property type="match status" value="6"/>
</dbReference>
<dbReference type="GO" id="GO:0005576">
    <property type="term" value="C:extracellular region"/>
    <property type="evidence" value="ECO:0007669"/>
    <property type="project" value="TreeGrafter"/>
</dbReference>
<evidence type="ECO:0000256" key="1">
    <source>
        <dbReference type="ARBA" id="ARBA00022690"/>
    </source>
</evidence>
<accession>A0A1I7XBY1</accession>
<dbReference type="Pfam" id="PF07648">
    <property type="entry name" value="Kazal_2"/>
    <property type="match status" value="6"/>
</dbReference>
<sequence length="788" mass="89072">MPNTPLLKNENSLFTLTSNNSLLEDVSTNITVVGAVDMMNKLSCTTQLPMSSSPFINIQPYDLTQPCSAVECDKTWNPVCDSQNKTHKNLCLFKFYACKINRINGKILELAHEGECETWNKHSLHCPICNVDDPQVFVCDNLNKTHSSLCAISRFNCIQKTLRLPERSGHFAPMLKYLRACDFSEASESVSFVPLTKFTESNKMLNGKLDISIGTSEISKKNEQFECPEPTCSEEGLPVCDTKGKLHNSVCHFNHARCLAAQKGVTLSIETDQKCLSSLCDQNASDTLFVCDQQNITRTICEYQMLSCIMEKSYGLKLTIQHMGKHTGINVLLTSKIVAIKKWSFQRYTFLTKENVIRRRLANYSDLLNVECLSKCDKEYFPVCGTDDITYTNLCSLNQIRCQSGVDIHVAYTGECCDMDCPNNFNPICDDQGITHQVCEPVTVTNILLVNTQNLCFFGKERCITERITGRNISIEKFDVCNDTESCDIECPKTYQPICGSDGDTIVNECEMNKLNCFVEKNITTGNIITKEYDGECCPDHKCDYIFSPICDSEDVTHANECVFRQKSCVEYRKSGKNITVQYKGQCCSQPCEDEYKPVCDGTTTHDNMCKFKISQCEAEKRDQVLTLAYTGECCSLPTGKCEMTRECCAIEPCQKGVEPVCDSRGHTHASLCHFQNTKCIHDKIHPHNALIFAYKGPCCHNNCSKQWEPVCDQHGNVYKNQCSFTLKSCELHKMSNTLLLQTPYLCHQNVFTELSEELDRVQDRPTNERSSSVESPRVREFVKKRTL</sequence>
<feature type="domain" description="Kazal-like" evidence="4">
    <location>
        <begin position="366"/>
        <end position="416"/>
    </location>
</feature>
<dbReference type="Gene3D" id="3.30.60.30">
    <property type="match status" value="8"/>
</dbReference>
<evidence type="ECO:0000256" key="3">
    <source>
        <dbReference type="ARBA" id="ARBA00023157"/>
    </source>
</evidence>
<keyword evidence="2" id="KW-0722">Serine protease inhibitor</keyword>
<keyword evidence="1" id="KW-0646">Protease inhibitor</keyword>
<dbReference type="WBParaSite" id="Hba_15137">
    <property type="protein sequence ID" value="Hba_15137"/>
    <property type="gene ID" value="Hba_15137"/>
</dbReference>
<keyword evidence="5" id="KW-1185">Reference proteome</keyword>
<evidence type="ECO:0000259" key="4">
    <source>
        <dbReference type="PROSITE" id="PS51465"/>
    </source>
</evidence>
<evidence type="ECO:0000256" key="2">
    <source>
        <dbReference type="ARBA" id="ARBA00022900"/>
    </source>
</evidence>
<feature type="domain" description="Kazal-like" evidence="4">
    <location>
        <begin position="538"/>
        <end position="587"/>
    </location>
</feature>
<protein>
    <submittedName>
        <fullName evidence="6">Kazal-like domain-containing protein</fullName>
    </submittedName>
</protein>
<feature type="domain" description="Kazal-like" evidence="4">
    <location>
        <begin position="629"/>
        <end position="699"/>
    </location>
</feature>
<keyword evidence="3" id="KW-1015">Disulfide bond</keyword>